<organism evidence="2 3">
    <name type="scientific">Blepharisma stoltei</name>
    <dbReference type="NCBI Taxonomy" id="1481888"/>
    <lineage>
        <taxon>Eukaryota</taxon>
        <taxon>Sar</taxon>
        <taxon>Alveolata</taxon>
        <taxon>Ciliophora</taxon>
        <taxon>Postciliodesmatophora</taxon>
        <taxon>Heterotrichea</taxon>
        <taxon>Heterotrichida</taxon>
        <taxon>Blepharismidae</taxon>
        <taxon>Blepharisma</taxon>
    </lineage>
</organism>
<keyword evidence="3" id="KW-1185">Reference proteome</keyword>
<evidence type="ECO:0000313" key="3">
    <source>
        <dbReference type="Proteomes" id="UP001162131"/>
    </source>
</evidence>
<comment type="caution">
    <text evidence="2">The sequence shown here is derived from an EMBL/GenBank/DDBJ whole genome shotgun (WGS) entry which is preliminary data.</text>
</comment>
<protein>
    <submittedName>
        <fullName evidence="2">Uncharacterized protein</fullName>
    </submittedName>
</protein>
<evidence type="ECO:0000256" key="1">
    <source>
        <dbReference type="SAM" id="Phobius"/>
    </source>
</evidence>
<dbReference type="Proteomes" id="UP001162131">
    <property type="component" value="Unassembled WGS sequence"/>
</dbReference>
<sequence length="66" mass="8054">MDKQRIPKLKNQFLAPNYCLLHQPCSSKVLIYNPFISYFYNVFLILPKFFIKRELNQHLNFEFPML</sequence>
<keyword evidence="1" id="KW-0472">Membrane</keyword>
<accession>A0AAU9KDL5</accession>
<feature type="transmembrane region" description="Helical" evidence="1">
    <location>
        <begin position="30"/>
        <end position="51"/>
    </location>
</feature>
<keyword evidence="1" id="KW-0812">Transmembrane</keyword>
<proteinExistence type="predicted"/>
<dbReference type="EMBL" id="CAJZBQ010000062">
    <property type="protein sequence ID" value="CAG9335567.1"/>
    <property type="molecule type" value="Genomic_DNA"/>
</dbReference>
<gene>
    <name evidence="2" type="ORF">BSTOLATCC_MIC64033</name>
</gene>
<name>A0AAU9KDL5_9CILI</name>
<dbReference type="AlphaFoldDB" id="A0AAU9KDL5"/>
<evidence type="ECO:0000313" key="2">
    <source>
        <dbReference type="EMBL" id="CAG9335567.1"/>
    </source>
</evidence>
<keyword evidence="1" id="KW-1133">Transmembrane helix</keyword>
<reference evidence="2" key="1">
    <citation type="submission" date="2021-09" db="EMBL/GenBank/DDBJ databases">
        <authorList>
            <consortium name="AG Swart"/>
            <person name="Singh M."/>
            <person name="Singh A."/>
            <person name="Seah K."/>
            <person name="Emmerich C."/>
        </authorList>
    </citation>
    <scope>NUCLEOTIDE SEQUENCE</scope>
    <source>
        <strain evidence="2">ATCC30299</strain>
    </source>
</reference>